<proteinExistence type="inferred from homology"/>
<sequence>MTLRHDPADEPFFREWNEARRRENGGQRTITRSRKRSTLLQEHLGLHRGLPVPACLAVGSKGKGTAVAAATATLHAAGLRVGTITSPPLRHNRERVRIDGRAISQADYEALSQRAARALEALPSSDDGYLPPSGMYTLIGLSWLLDAGVDVLVVEEGLGGLSDDVSLFSYPVVGVTQIFAEHLDVLGGSLDAVAADLLGVIDDATERVVAFSPQPLQAHSRLPEHTDFVETGATLERNIRVGAKTACSLLEVSFPDRKQAALPNAEELVEKLILPGRASLHTVSGAQWCIDTSISPEGVADIRARAEGILRPGFRVLAAFPDVKDVDGCIAELEGLPVTFVGAGREYLNYSRSQADTTTQQAVHNAQAAGSDVLAVGTQSFAGELLEILEADTDRWW</sequence>
<comment type="similarity">
    <text evidence="1">Belongs to the folylpolyglutamate synthase family.</text>
</comment>
<dbReference type="Proteomes" id="UP000243589">
    <property type="component" value="Unassembled WGS sequence"/>
</dbReference>
<dbReference type="InterPro" id="IPR001645">
    <property type="entry name" value="Folylpolyglutamate_synth"/>
</dbReference>
<comment type="caution">
    <text evidence="5">The sequence shown here is derived from an EMBL/GenBank/DDBJ whole genome shotgun (WGS) entry which is preliminary data.</text>
</comment>
<dbReference type="PANTHER" id="PTHR11136:SF0">
    <property type="entry name" value="DIHYDROFOLATE SYNTHETASE-RELATED"/>
    <property type="match status" value="1"/>
</dbReference>
<organism evidence="5 6">
    <name type="scientific">Brevibacterium ravenspurgense</name>
    <dbReference type="NCBI Taxonomy" id="479117"/>
    <lineage>
        <taxon>Bacteria</taxon>
        <taxon>Bacillati</taxon>
        <taxon>Actinomycetota</taxon>
        <taxon>Actinomycetes</taxon>
        <taxon>Micrococcales</taxon>
        <taxon>Brevibacteriaceae</taxon>
        <taxon>Brevibacterium</taxon>
    </lineage>
</organism>
<keyword evidence="3" id="KW-0547">Nucleotide-binding</keyword>
<evidence type="ECO:0000256" key="4">
    <source>
        <dbReference type="ARBA" id="ARBA00022840"/>
    </source>
</evidence>
<dbReference type="GO" id="GO:0008841">
    <property type="term" value="F:dihydrofolate synthase activity"/>
    <property type="evidence" value="ECO:0007669"/>
    <property type="project" value="TreeGrafter"/>
</dbReference>
<dbReference type="InterPro" id="IPR036565">
    <property type="entry name" value="Mur-like_cat_sf"/>
</dbReference>
<evidence type="ECO:0000256" key="1">
    <source>
        <dbReference type="ARBA" id="ARBA00008276"/>
    </source>
</evidence>
<dbReference type="GO" id="GO:0005524">
    <property type="term" value="F:ATP binding"/>
    <property type="evidence" value="ECO:0007669"/>
    <property type="project" value="UniProtKB-KW"/>
</dbReference>
<dbReference type="PANTHER" id="PTHR11136">
    <property type="entry name" value="FOLYLPOLYGLUTAMATE SYNTHASE-RELATED"/>
    <property type="match status" value="1"/>
</dbReference>
<reference evidence="5 6" key="1">
    <citation type="submission" date="2016-01" db="EMBL/GenBank/DDBJ databases">
        <title>Use of Whole Genome Sequencing to ascertain that Brevibacterium massiliense (Roux, Raoult 2009) is a later heterotypic synonym of Brevibacterium ravenspurgense (Mages 2008).</title>
        <authorList>
            <person name="Bernier A.-M."/>
            <person name="Burdz T."/>
            <person name="Huynh C."/>
            <person name="Pachecho A.L."/>
            <person name="Wiebe D."/>
            <person name="Bonner C."/>
            <person name="Bernard K."/>
        </authorList>
    </citation>
    <scope>NUCLEOTIDE SEQUENCE [LARGE SCALE GENOMIC DNA]</scope>
    <source>
        <strain evidence="5 6">CCUG56047</strain>
    </source>
</reference>
<dbReference type="AlphaFoldDB" id="A0A150H4Y1"/>
<name>A0A150H4Y1_9MICO</name>
<dbReference type="EMBL" id="LQQC01000013">
    <property type="protein sequence ID" value="KXZ57179.1"/>
    <property type="molecule type" value="Genomic_DNA"/>
</dbReference>
<dbReference type="RefSeq" id="WP_062023065.1">
    <property type="nucleotide sequence ID" value="NZ_LQQC01000013.1"/>
</dbReference>
<dbReference type="GO" id="GO:0004326">
    <property type="term" value="F:tetrahydrofolylpolyglutamate synthase activity"/>
    <property type="evidence" value="ECO:0007669"/>
    <property type="project" value="InterPro"/>
</dbReference>
<dbReference type="PATRIC" id="fig|479117.4.peg.1993"/>
<keyword evidence="2" id="KW-0436">Ligase</keyword>
<keyword evidence="4" id="KW-0067">ATP-binding</keyword>
<dbReference type="GO" id="GO:0005737">
    <property type="term" value="C:cytoplasm"/>
    <property type="evidence" value="ECO:0007669"/>
    <property type="project" value="TreeGrafter"/>
</dbReference>
<evidence type="ECO:0000256" key="3">
    <source>
        <dbReference type="ARBA" id="ARBA00022741"/>
    </source>
</evidence>
<gene>
    <name evidence="5" type="primary">folC</name>
    <name evidence="5" type="ORF">Bravens_02009</name>
</gene>
<protein>
    <submittedName>
        <fullName evidence="5">Bifunctional protein FolC</fullName>
    </submittedName>
</protein>
<evidence type="ECO:0000256" key="2">
    <source>
        <dbReference type="ARBA" id="ARBA00022598"/>
    </source>
</evidence>
<dbReference type="SUPFAM" id="SSF53623">
    <property type="entry name" value="MurD-like peptide ligases, catalytic domain"/>
    <property type="match status" value="1"/>
</dbReference>
<evidence type="ECO:0000313" key="5">
    <source>
        <dbReference type="EMBL" id="KXZ57179.1"/>
    </source>
</evidence>
<keyword evidence="6" id="KW-1185">Reference proteome</keyword>
<accession>A0A150H4Y1</accession>
<dbReference type="Gene3D" id="3.40.1190.10">
    <property type="entry name" value="Mur-like, catalytic domain"/>
    <property type="match status" value="1"/>
</dbReference>
<evidence type="ECO:0000313" key="6">
    <source>
        <dbReference type="Proteomes" id="UP000243589"/>
    </source>
</evidence>